<evidence type="ECO:0000313" key="2">
    <source>
        <dbReference type="EMBL" id="MFK2917935.1"/>
    </source>
</evidence>
<sequence length="100" mass="10970">MTSISGKTTNGFTYVGEYEHASADRVTWSASYRRSGIFFGMRHGRVNELLGVPAGEVDEAVQDDIELTWAQSRPASDRRRDAGQALGTRTPVQHTVGNLT</sequence>
<evidence type="ECO:0000256" key="1">
    <source>
        <dbReference type="SAM" id="MobiDB-lite"/>
    </source>
</evidence>
<proteinExistence type="predicted"/>
<evidence type="ECO:0000313" key="3">
    <source>
        <dbReference type="Proteomes" id="UP001620408"/>
    </source>
</evidence>
<accession>A0ABW8K4V9</accession>
<gene>
    <name evidence="2" type="ORF">ISS97_11735</name>
</gene>
<comment type="caution">
    <text evidence="2">The sequence shown here is derived from an EMBL/GenBank/DDBJ whole genome shotgun (WGS) entry which is preliminary data.</text>
</comment>
<keyword evidence="3" id="KW-1185">Reference proteome</keyword>
<reference evidence="2 3" key="1">
    <citation type="submission" date="2020-10" db="EMBL/GenBank/DDBJ databases">
        <title>Phylogeny of dyella-like bacteria.</title>
        <authorList>
            <person name="Fu J."/>
        </authorList>
    </citation>
    <scope>NUCLEOTIDE SEQUENCE [LARGE SCALE GENOMIC DNA]</scope>
    <source>
        <strain evidence="2 3">BB4</strain>
    </source>
</reference>
<protein>
    <submittedName>
        <fullName evidence="2">TonB-dependent receptor</fullName>
    </submittedName>
</protein>
<feature type="region of interest" description="Disordered" evidence="1">
    <location>
        <begin position="71"/>
        <end position="100"/>
    </location>
</feature>
<dbReference type="EMBL" id="JADIKD010000010">
    <property type="protein sequence ID" value="MFK2917935.1"/>
    <property type="molecule type" value="Genomic_DNA"/>
</dbReference>
<name>A0ABW8K4V9_9GAMM</name>
<organism evidence="2 3">
    <name type="scientific">Dyella koreensis</name>
    <dbReference type="NCBI Taxonomy" id="311235"/>
    <lineage>
        <taxon>Bacteria</taxon>
        <taxon>Pseudomonadati</taxon>
        <taxon>Pseudomonadota</taxon>
        <taxon>Gammaproteobacteria</taxon>
        <taxon>Lysobacterales</taxon>
        <taxon>Rhodanobacteraceae</taxon>
        <taxon>Dyella</taxon>
    </lineage>
</organism>
<keyword evidence="2" id="KW-0675">Receptor</keyword>
<feature type="compositionally biased region" description="Polar residues" evidence="1">
    <location>
        <begin position="90"/>
        <end position="100"/>
    </location>
</feature>
<dbReference type="RefSeq" id="WP_379986488.1">
    <property type="nucleotide sequence ID" value="NZ_JADIKD010000010.1"/>
</dbReference>
<dbReference type="Proteomes" id="UP001620408">
    <property type="component" value="Unassembled WGS sequence"/>
</dbReference>